<proteinExistence type="predicted"/>
<dbReference type="GeneID" id="27691776"/>
<dbReference type="EMBL" id="KQ257472">
    <property type="protein sequence ID" value="KNC96033.1"/>
    <property type="molecule type" value="Genomic_DNA"/>
</dbReference>
<keyword evidence="2" id="KW-1185">Reference proteome</keyword>
<organism evidence="1 2">
    <name type="scientific">Spizellomyces punctatus (strain DAOM BR117)</name>
    <dbReference type="NCBI Taxonomy" id="645134"/>
    <lineage>
        <taxon>Eukaryota</taxon>
        <taxon>Fungi</taxon>
        <taxon>Fungi incertae sedis</taxon>
        <taxon>Chytridiomycota</taxon>
        <taxon>Chytridiomycota incertae sedis</taxon>
        <taxon>Chytridiomycetes</taxon>
        <taxon>Spizellomycetales</taxon>
        <taxon>Spizellomycetaceae</taxon>
        <taxon>Spizellomyces</taxon>
    </lineage>
</organism>
<dbReference type="CDD" id="cd10537">
    <property type="entry name" value="SET_SETD9"/>
    <property type="match status" value="1"/>
</dbReference>
<dbReference type="PANTHER" id="PTHR33524">
    <property type="entry name" value="C5ORF35"/>
    <property type="match status" value="1"/>
</dbReference>
<gene>
    <name evidence="1" type="ORF">SPPG_08628</name>
</gene>
<evidence type="ECO:0008006" key="3">
    <source>
        <dbReference type="Google" id="ProtNLM"/>
    </source>
</evidence>
<dbReference type="InterPro" id="IPR040415">
    <property type="entry name" value="SETD9"/>
</dbReference>
<dbReference type="eggNOG" id="ENOG502QVIC">
    <property type="taxonomic scope" value="Eukaryota"/>
</dbReference>
<accession>A0A0L0H5P1</accession>
<evidence type="ECO:0000313" key="2">
    <source>
        <dbReference type="Proteomes" id="UP000053201"/>
    </source>
</evidence>
<dbReference type="OMA" id="YQPYEPI"/>
<name>A0A0L0H5P1_SPIPD</name>
<dbReference type="VEuPathDB" id="FungiDB:SPPG_08628"/>
<dbReference type="RefSeq" id="XP_016604073.1">
    <property type="nucleotide sequence ID" value="XM_016756773.1"/>
</dbReference>
<dbReference type="AlphaFoldDB" id="A0A0L0H5P1"/>
<evidence type="ECO:0000313" key="1">
    <source>
        <dbReference type="EMBL" id="KNC96033.1"/>
    </source>
</evidence>
<dbReference type="Proteomes" id="UP000053201">
    <property type="component" value="Unassembled WGS sequence"/>
</dbReference>
<protein>
    <recommendedName>
        <fullName evidence="3">SET domain-containing protein</fullName>
    </recommendedName>
</protein>
<sequence>MDRTSHTHGASGLAFVGPHSSPSFGLPFMHRGFQKGFRAYIRRLVLFGYHPSKNLTKTDRNASAKVNSLDHINALRSLLTILAKSDEDLGCIDLKYEKVPVKRRQKDLLDRVGFYVEQVTSCIPNAGLGVRLHGKAPKGAIVAVYPGTVYAPGDPAFFQSLGNSYILRCYDGLLVDGKRNGLSGRIFRSLYRRHHPDPHLDLIADQTWMEGGNVANPYAIGQIINNATSQHPANVHYQELNIPPNFPLHLRKYISNIHYAAAWRPWDDDVTRVVLLIANRDIEDDELFSTYHETVG</sequence>
<dbReference type="InParanoid" id="A0A0L0H5P1"/>
<dbReference type="OrthoDB" id="442460at2759"/>
<reference evidence="1 2" key="1">
    <citation type="submission" date="2009-08" db="EMBL/GenBank/DDBJ databases">
        <title>The Genome Sequence of Spizellomyces punctatus strain DAOM BR117.</title>
        <authorList>
            <consortium name="The Broad Institute Genome Sequencing Platform"/>
            <person name="Russ C."/>
            <person name="Cuomo C."/>
            <person name="Shea T."/>
            <person name="Young S.K."/>
            <person name="Zeng Q."/>
            <person name="Koehrsen M."/>
            <person name="Haas B."/>
            <person name="Borodovsky M."/>
            <person name="Guigo R."/>
            <person name="Alvarado L."/>
            <person name="Berlin A."/>
            <person name="Bochicchio J."/>
            <person name="Borenstein D."/>
            <person name="Chapman S."/>
            <person name="Chen Z."/>
            <person name="Engels R."/>
            <person name="Freedman E."/>
            <person name="Gellesch M."/>
            <person name="Goldberg J."/>
            <person name="Griggs A."/>
            <person name="Gujja S."/>
            <person name="Heiman D."/>
            <person name="Hepburn T."/>
            <person name="Howarth C."/>
            <person name="Jen D."/>
            <person name="Larson L."/>
            <person name="Lewis B."/>
            <person name="Mehta T."/>
            <person name="Park D."/>
            <person name="Pearson M."/>
            <person name="Roberts A."/>
            <person name="Saif S."/>
            <person name="Shenoy N."/>
            <person name="Sisk P."/>
            <person name="Stolte C."/>
            <person name="Sykes S."/>
            <person name="Thomson T."/>
            <person name="Walk T."/>
            <person name="White J."/>
            <person name="Yandava C."/>
            <person name="Burger G."/>
            <person name="Gray M.W."/>
            <person name="Holland P.W.H."/>
            <person name="King N."/>
            <person name="Lang F.B.F."/>
            <person name="Roger A.J."/>
            <person name="Ruiz-Trillo I."/>
            <person name="Lander E."/>
            <person name="Nusbaum C."/>
        </authorList>
    </citation>
    <scope>NUCLEOTIDE SEQUENCE [LARGE SCALE GENOMIC DNA]</scope>
    <source>
        <strain evidence="1 2">DAOM BR117</strain>
    </source>
</reference>
<dbReference type="PANTHER" id="PTHR33524:SF2">
    <property type="entry name" value="SET DOMAIN-CONTAINING PROTEIN 9"/>
    <property type="match status" value="1"/>
</dbReference>